<dbReference type="KEGG" id="llu:AKJ09_01971"/>
<keyword evidence="4" id="KW-1185">Reference proteome</keyword>
<dbReference type="PRINTS" id="PR00633">
    <property type="entry name" value="RCCNDNSATION"/>
</dbReference>
<evidence type="ECO:0000313" key="3">
    <source>
        <dbReference type="EMBL" id="AKU95307.1"/>
    </source>
</evidence>
<dbReference type="Gene3D" id="2.130.10.30">
    <property type="entry name" value="Regulator of chromosome condensation 1/beta-lactamase-inhibitor protein II"/>
    <property type="match status" value="2"/>
</dbReference>
<dbReference type="InterPro" id="IPR000408">
    <property type="entry name" value="Reg_chr_condens"/>
</dbReference>
<feature type="chain" id="PRO_5005466030" evidence="2">
    <location>
        <begin position="25"/>
        <end position="456"/>
    </location>
</feature>
<evidence type="ECO:0000256" key="1">
    <source>
        <dbReference type="SAM" id="MobiDB-lite"/>
    </source>
</evidence>
<dbReference type="PANTHER" id="PTHR45982">
    <property type="entry name" value="REGULATOR OF CHROMOSOME CONDENSATION"/>
    <property type="match status" value="1"/>
</dbReference>
<dbReference type="InterPro" id="IPR009091">
    <property type="entry name" value="RCC1/BLIP-II"/>
</dbReference>
<dbReference type="OrthoDB" id="9758365at2"/>
<dbReference type="SUPFAM" id="SSF50985">
    <property type="entry name" value="RCC1/BLIP-II"/>
    <property type="match status" value="2"/>
</dbReference>
<organism evidence="3 4">
    <name type="scientific">Labilithrix luteola</name>
    <dbReference type="NCBI Taxonomy" id="1391654"/>
    <lineage>
        <taxon>Bacteria</taxon>
        <taxon>Pseudomonadati</taxon>
        <taxon>Myxococcota</taxon>
        <taxon>Polyangia</taxon>
        <taxon>Polyangiales</taxon>
        <taxon>Labilitrichaceae</taxon>
        <taxon>Labilithrix</taxon>
    </lineage>
</organism>
<keyword evidence="2" id="KW-0732">Signal</keyword>
<dbReference type="GO" id="GO:0005737">
    <property type="term" value="C:cytoplasm"/>
    <property type="evidence" value="ECO:0007669"/>
    <property type="project" value="TreeGrafter"/>
</dbReference>
<dbReference type="Proteomes" id="UP000064967">
    <property type="component" value="Chromosome"/>
</dbReference>
<accession>A0A0K1PP73</accession>
<dbReference type="InterPro" id="IPR051553">
    <property type="entry name" value="Ran_GTPase-activating"/>
</dbReference>
<name>A0A0K1PP73_9BACT</name>
<feature type="signal peptide" evidence="2">
    <location>
        <begin position="1"/>
        <end position="24"/>
    </location>
</feature>
<evidence type="ECO:0000313" key="4">
    <source>
        <dbReference type="Proteomes" id="UP000064967"/>
    </source>
</evidence>
<dbReference type="RefSeq" id="WP_146646774.1">
    <property type="nucleotide sequence ID" value="NZ_CP012333.1"/>
</dbReference>
<dbReference type="STRING" id="1391654.AKJ09_01971"/>
<dbReference type="AlphaFoldDB" id="A0A0K1PP73"/>
<dbReference type="GO" id="GO:0005085">
    <property type="term" value="F:guanyl-nucleotide exchange factor activity"/>
    <property type="evidence" value="ECO:0007669"/>
    <property type="project" value="TreeGrafter"/>
</dbReference>
<reference evidence="3 4" key="1">
    <citation type="submission" date="2015-08" db="EMBL/GenBank/DDBJ databases">
        <authorList>
            <person name="Babu N.S."/>
            <person name="Beckwith C.J."/>
            <person name="Beseler K.G."/>
            <person name="Brison A."/>
            <person name="Carone J.V."/>
            <person name="Caskin T.P."/>
            <person name="Diamond M."/>
            <person name="Durham M.E."/>
            <person name="Foxe J.M."/>
            <person name="Go M."/>
            <person name="Henderson B.A."/>
            <person name="Jones I.B."/>
            <person name="McGettigan J.A."/>
            <person name="Micheletti S.J."/>
            <person name="Nasrallah M.E."/>
            <person name="Ortiz D."/>
            <person name="Piller C.R."/>
            <person name="Privatt S.R."/>
            <person name="Schneider S.L."/>
            <person name="Sharp S."/>
            <person name="Smith T.C."/>
            <person name="Stanton J.D."/>
            <person name="Ullery H.E."/>
            <person name="Wilson R.J."/>
            <person name="Serrano M.G."/>
            <person name="Buck G."/>
            <person name="Lee V."/>
            <person name="Wang Y."/>
            <person name="Carvalho R."/>
            <person name="Voegtly L."/>
            <person name="Shi R."/>
            <person name="Duckworth R."/>
            <person name="Johnson A."/>
            <person name="Loviza R."/>
            <person name="Walstead R."/>
            <person name="Shah Z."/>
            <person name="Kiflezghi M."/>
            <person name="Wade K."/>
            <person name="Ball S.L."/>
            <person name="Bradley K.W."/>
            <person name="Asai D.J."/>
            <person name="Bowman C.A."/>
            <person name="Russell D.A."/>
            <person name="Pope W.H."/>
            <person name="Jacobs-Sera D."/>
            <person name="Hendrix R.W."/>
            <person name="Hatfull G.F."/>
        </authorList>
    </citation>
    <scope>NUCLEOTIDE SEQUENCE [LARGE SCALE GENOMIC DNA]</scope>
    <source>
        <strain evidence="3 4">DSM 27648</strain>
    </source>
</reference>
<evidence type="ECO:0000256" key="2">
    <source>
        <dbReference type="SAM" id="SignalP"/>
    </source>
</evidence>
<proteinExistence type="predicted"/>
<feature type="region of interest" description="Disordered" evidence="1">
    <location>
        <begin position="28"/>
        <end position="96"/>
    </location>
</feature>
<dbReference type="EMBL" id="CP012333">
    <property type="protein sequence ID" value="AKU95307.1"/>
    <property type="molecule type" value="Genomic_DNA"/>
</dbReference>
<dbReference type="Pfam" id="PF13540">
    <property type="entry name" value="RCC1_2"/>
    <property type="match status" value="2"/>
</dbReference>
<dbReference type="PROSITE" id="PS51257">
    <property type="entry name" value="PROKAR_LIPOPROTEIN"/>
    <property type="match status" value="1"/>
</dbReference>
<gene>
    <name evidence="3" type="ORF">AKJ09_01971</name>
</gene>
<dbReference type="PANTHER" id="PTHR45982:SF1">
    <property type="entry name" value="REGULATOR OF CHROMOSOME CONDENSATION"/>
    <property type="match status" value="1"/>
</dbReference>
<dbReference type="Pfam" id="PF00415">
    <property type="entry name" value="RCC1"/>
    <property type="match status" value="1"/>
</dbReference>
<protein>
    <submittedName>
        <fullName evidence="3">BNR repeat domain protein</fullName>
    </submittedName>
</protein>
<feature type="compositionally biased region" description="Basic and acidic residues" evidence="1">
    <location>
        <begin position="32"/>
        <end position="41"/>
    </location>
</feature>
<dbReference type="PROSITE" id="PS50012">
    <property type="entry name" value="RCC1_3"/>
    <property type="match status" value="5"/>
</dbReference>
<sequence>MRYERSWSALSSFLPYVFAALALAACSDDSEDTAREGERGPEANVADAGTNATSDPPGAGDDAGDGGESSSDADAGDGGGPSNDADASEPPSPNAAAMIAAGENDTCVVTYGGAVKCWGANLYGELGDDTTFPSYTPVTPAGWSSGVARVAVGYAHVCALKTDGSVECLGFNNSTQLGLGNGSTDDHHAPVKVNGLTGPMAGVFARGCNSYSVGVDGRAWGWGCSSSGQTGDSALHVGPMPINGLLAGVVGMTVGDYFACALLGTGGVKCLGNNSQGELGNKSSVPSSSTPVDVWALSSGVTSVAAGGSHACAAKSDDSVQCWGSNRHGELGTGSAGPFAGANYPRPVSGLPAGTMGLAAGTWHTCALTGSGGVMCWGGNGTPSGVGGGQLGNGTTDDSSAPVVVSGLSSGVTAIAAGGFHTCAITGGRVMCWGHIEAGSAKPKWDGLVPVVIAGF</sequence>